<sequence>MATIDTLNYISQQLNIYLGLFMFIFGLIGSCWNILIFRHYSLRLSSYCTYILILSIASLIQLLFNLSDRIIDQGFSIHWTIYNIAWCKLRYYIAQCTSLIALSCLVYSSIDRFFSTCHQIKWRRLNSVYIAKQICLFTILFWMIITIPTLIYVKPIQLTTDHCVCQSSSLIWSKIIIYFFNLCCYGIFPWVFMSLFGFLTWKNTRQIRNHRVGVISTMNLTRMARFDDQLASMLFLQIIICIISSIPFCIQNIYYCLTQTISTNLYRQAQENLFFQIAYLIFYFNYISTFYSNYLSSDIFRHVSKEVLMNLCKKREDVSREITMINHQENNHKQLDKRRYNIFTI</sequence>
<dbReference type="GO" id="GO:0005886">
    <property type="term" value="C:plasma membrane"/>
    <property type="evidence" value="ECO:0007669"/>
    <property type="project" value="TreeGrafter"/>
</dbReference>
<dbReference type="SUPFAM" id="SSF81321">
    <property type="entry name" value="Family A G protein-coupled receptor-like"/>
    <property type="match status" value="1"/>
</dbReference>
<feature type="transmembrane region" description="Helical" evidence="8">
    <location>
        <begin position="274"/>
        <end position="295"/>
    </location>
</feature>
<dbReference type="InterPro" id="IPR017452">
    <property type="entry name" value="GPCR_Rhodpsn_7TM"/>
</dbReference>
<evidence type="ECO:0000256" key="6">
    <source>
        <dbReference type="ARBA" id="ARBA00023170"/>
    </source>
</evidence>
<organism evidence="10 12">
    <name type="scientific">Adineta steineri</name>
    <dbReference type="NCBI Taxonomy" id="433720"/>
    <lineage>
        <taxon>Eukaryota</taxon>
        <taxon>Metazoa</taxon>
        <taxon>Spiralia</taxon>
        <taxon>Gnathifera</taxon>
        <taxon>Rotifera</taxon>
        <taxon>Eurotatoria</taxon>
        <taxon>Bdelloidea</taxon>
        <taxon>Adinetida</taxon>
        <taxon>Adinetidae</taxon>
        <taxon>Adineta</taxon>
    </lineage>
</organism>
<dbReference type="EMBL" id="CAJNOI010000049">
    <property type="protein sequence ID" value="CAF0941130.1"/>
    <property type="molecule type" value="Genomic_DNA"/>
</dbReference>
<feature type="transmembrane region" description="Helical" evidence="8">
    <location>
        <begin position="92"/>
        <end position="114"/>
    </location>
</feature>
<keyword evidence="2 8" id="KW-0812">Transmembrane</keyword>
<keyword evidence="7" id="KW-0807">Transducer</keyword>
<evidence type="ECO:0000313" key="12">
    <source>
        <dbReference type="Proteomes" id="UP000663832"/>
    </source>
</evidence>
<dbReference type="EMBL" id="CAJNOM010000012">
    <property type="protein sequence ID" value="CAF0787232.1"/>
    <property type="molecule type" value="Genomic_DNA"/>
</dbReference>
<keyword evidence="5 8" id="KW-0472">Membrane</keyword>
<keyword evidence="3 8" id="KW-1133">Transmembrane helix</keyword>
<gene>
    <name evidence="11" type="ORF">BJG266_LOCUS12652</name>
    <name evidence="10" type="ORF">QVE165_LOCUS3498</name>
</gene>
<evidence type="ECO:0000256" key="7">
    <source>
        <dbReference type="ARBA" id="ARBA00023224"/>
    </source>
</evidence>
<evidence type="ECO:0000313" key="11">
    <source>
        <dbReference type="EMBL" id="CAF0941130.1"/>
    </source>
</evidence>
<evidence type="ECO:0000256" key="8">
    <source>
        <dbReference type="SAM" id="Phobius"/>
    </source>
</evidence>
<dbReference type="CDD" id="cd00637">
    <property type="entry name" value="7tm_classA_rhodopsin-like"/>
    <property type="match status" value="1"/>
</dbReference>
<evidence type="ECO:0000256" key="1">
    <source>
        <dbReference type="ARBA" id="ARBA00004141"/>
    </source>
</evidence>
<dbReference type="Proteomes" id="UP000663832">
    <property type="component" value="Unassembled WGS sequence"/>
</dbReference>
<evidence type="ECO:0000259" key="9">
    <source>
        <dbReference type="PROSITE" id="PS50262"/>
    </source>
</evidence>
<feature type="transmembrane region" description="Helical" evidence="8">
    <location>
        <begin position="230"/>
        <end position="254"/>
    </location>
</feature>
<accession>A0A813RP98</accession>
<dbReference type="Pfam" id="PF00001">
    <property type="entry name" value="7tm_1"/>
    <property type="match status" value="1"/>
</dbReference>
<evidence type="ECO:0000256" key="4">
    <source>
        <dbReference type="ARBA" id="ARBA00023040"/>
    </source>
</evidence>
<dbReference type="InterPro" id="IPR000276">
    <property type="entry name" value="GPCR_Rhodpsn"/>
</dbReference>
<keyword evidence="6" id="KW-0675">Receptor</keyword>
<feature type="transmembrane region" description="Helical" evidence="8">
    <location>
        <begin position="175"/>
        <end position="201"/>
    </location>
</feature>
<comment type="caution">
    <text evidence="10">The sequence shown here is derived from an EMBL/GenBank/DDBJ whole genome shotgun (WGS) entry which is preliminary data.</text>
</comment>
<protein>
    <recommendedName>
        <fullName evidence="9">G-protein coupled receptors family 1 profile domain-containing protein</fullName>
    </recommendedName>
</protein>
<evidence type="ECO:0000313" key="10">
    <source>
        <dbReference type="EMBL" id="CAF0787232.1"/>
    </source>
</evidence>
<name>A0A813RP98_9BILA</name>
<evidence type="ECO:0000256" key="5">
    <source>
        <dbReference type="ARBA" id="ARBA00023136"/>
    </source>
</evidence>
<comment type="subcellular location">
    <subcellularLocation>
        <location evidence="1">Membrane</location>
        <topology evidence="1">Multi-pass membrane protein</topology>
    </subcellularLocation>
</comment>
<dbReference type="Gene3D" id="1.20.1070.10">
    <property type="entry name" value="Rhodopsin 7-helix transmembrane proteins"/>
    <property type="match status" value="1"/>
</dbReference>
<reference evidence="10" key="1">
    <citation type="submission" date="2021-02" db="EMBL/GenBank/DDBJ databases">
        <authorList>
            <person name="Nowell W R."/>
        </authorList>
    </citation>
    <scope>NUCLEOTIDE SEQUENCE</scope>
</reference>
<keyword evidence="12" id="KW-1185">Reference proteome</keyword>
<feature type="transmembrane region" description="Helical" evidence="8">
    <location>
        <begin position="134"/>
        <end position="155"/>
    </location>
</feature>
<dbReference type="Proteomes" id="UP000663877">
    <property type="component" value="Unassembled WGS sequence"/>
</dbReference>
<keyword evidence="4" id="KW-0297">G-protein coupled receptor</keyword>
<dbReference type="PANTHER" id="PTHR24243">
    <property type="entry name" value="G-PROTEIN COUPLED RECEPTOR"/>
    <property type="match status" value="1"/>
</dbReference>
<evidence type="ECO:0000256" key="3">
    <source>
        <dbReference type="ARBA" id="ARBA00022989"/>
    </source>
</evidence>
<feature type="transmembrane region" description="Helical" evidence="8">
    <location>
        <begin position="16"/>
        <end position="35"/>
    </location>
</feature>
<dbReference type="PANTHER" id="PTHR24243:SF233">
    <property type="entry name" value="THYROTROPIN-RELEASING HORMONE RECEPTOR"/>
    <property type="match status" value="1"/>
</dbReference>
<dbReference type="OrthoDB" id="10000945at2759"/>
<dbReference type="GO" id="GO:0004930">
    <property type="term" value="F:G protein-coupled receptor activity"/>
    <property type="evidence" value="ECO:0007669"/>
    <property type="project" value="UniProtKB-KW"/>
</dbReference>
<feature type="domain" description="G-protein coupled receptors family 1 profile" evidence="9">
    <location>
        <begin position="29"/>
        <end position="296"/>
    </location>
</feature>
<evidence type="ECO:0000256" key="2">
    <source>
        <dbReference type="ARBA" id="ARBA00022692"/>
    </source>
</evidence>
<dbReference type="PROSITE" id="PS50262">
    <property type="entry name" value="G_PROTEIN_RECEP_F1_2"/>
    <property type="match status" value="1"/>
</dbReference>
<dbReference type="AlphaFoldDB" id="A0A813RP98"/>
<feature type="transmembrane region" description="Helical" evidence="8">
    <location>
        <begin position="47"/>
        <end position="64"/>
    </location>
</feature>
<proteinExistence type="predicted"/>